<dbReference type="EMBL" id="KV454294">
    <property type="protein sequence ID" value="ODQ73133.1"/>
    <property type="molecule type" value="Genomic_DNA"/>
</dbReference>
<gene>
    <name evidence="4" type="ORF">LIPSTDRAFT_71483</name>
</gene>
<sequence>MVSYSQVLQEAEARVTLPEFRPVGLFDGSIKVELPEGFIDASNFRQIPDNQEVFVANDSSASSDNSIIIELVERLESDDPSVSSATADKNAVRAHYDEISSINSSISRAKVLGLMPLGVLRLPQSTTAYMITGTQIAEKWGKNRSADLMYLVLTLAVVRLPENGTDVLISFNSAINCSEQAVRLFTENDDIDSSVLLRIGLLQAICRKVVESLEVVQWDLFVD</sequence>
<dbReference type="GO" id="GO:0005085">
    <property type="term" value="F:guanyl-nucleotide exchange factor activity"/>
    <property type="evidence" value="ECO:0007669"/>
    <property type="project" value="TreeGrafter"/>
</dbReference>
<organism evidence="4 5">
    <name type="scientific">Lipomyces starkeyi NRRL Y-11557</name>
    <dbReference type="NCBI Taxonomy" id="675824"/>
    <lineage>
        <taxon>Eukaryota</taxon>
        <taxon>Fungi</taxon>
        <taxon>Dikarya</taxon>
        <taxon>Ascomycota</taxon>
        <taxon>Saccharomycotina</taxon>
        <taxon>Lipomycetes</taxon>
        <taxon>Lipomycetales</taxon>
        <taxon>Lipomycetaceae</taxon>
        <taxon>Lipomyces</taxon>
    </lineage>
</organism>
<dbReference type="OrthoDB" id="10255285at2759"/>
<dbReference type="SUPFAM" id="SSF55724">
    <property type="entry name" value="Mog1p/PsbP-like"/>
    <property type="match status" value="1"/>
</dbReference>
<dbReference type="PANTHER" id="PTHR15837:SF0">
    <property type="entry name" value="RAN GUANINE NUCLEOTIDE RELEASE FACTOR"/>
    <property type="match status" value="1"/>
</dbReference>
<evidence type="ECO:0000313" key="4">
    <source>
        <dbReference type="EMBL" id="ODQ73133.1"/>
    </source>
</evidence>
<dbReference type="GO" id="GO:0006606">
    <property type="term" value="P:protein import into nucleus"/>
    <property type="evidence" value="ECO:0007669"/>
    <property type="project" value="TreeGrafter"/>
</dbReference>
<dbReference type="GO" id="GO:0031267">
    <property type="term" value="F:small GTPase binding"/>
    <property type="evidence" value="ECO:0007669"/>
    <property type="project" value="TreeGrafter"/>
</dbReference>
<evidence type="ECO:0000256" key="3">
    <source>
        <dbReference type="ARBA" id="ARBA00022927"/>
    </source>
</evidence>
<evidence type="ECO:0000313" key="5">
    <source>
        <dbReference type="Proteomes" id="UP000094385"/>
    </source>
</evidence>
<keyword evidence="5" id="KW-1185">Reference proteome</keyword>
<accession>A0A1E3Q609</accession>
<reference evidence="4 5" key="1">
    <citation type="journal article" date="2016" name="Proc. Natl. Acad. Sci. U.S.A.">
        <title>Comparative genomics of biotechnologically important yeasts.</title>
        <authorList>
            <person name="Riley R."/>
            <person name="Haridas S."/>
            <person name="Wolfe K.H."/>
            <person name="Lopes M.R."/>
            <person name="Hittinger C.T."/>
            <person name="Goeker M."/>
            <person name="Salamov A.A."/>
            <person name="Wisecaver J.H."/>
            <person name="Long T.M."/>
            <person name="Calvey C.H."/>
            <person name="Aerts A.L."/>
            <person name="Barry K.W."/>
            <person name="Choi C."/>
            <person name="Clum A."/>
            <person name="Coughlan A.Y."/>
            <person name="Deshpande S."/>
            <person name="Douglass A.P."/>
            <person name="Hanson S.J."/>
            <person name="Klenk H.-P."/>
            <person name="LaButti K.M."/>
            <person name="Lapidus A."/>
            <person name="Lindquist E.A."/>
            <person name="Lipzen A.M."/>
            <person name="Meier-Kolthoff J.P."/>
            <person name="Ohm R.A."/>
            <person name="Otillar R.P."/>
            <person name="Pangilinan J.L."/>
            <person name="Peng Y."/>
            <person name="Rokas A."/>
            <person name="Rosa C.A."/>
            <person name="Scheuner C."/>
            <person name="Sibirny A.A."/>
            <person name="Slot J.C."/>
            <person name="Stielow J.B."/>
            <person name="Sun H."/>
            <person name="Kurtzman C.P."/>
            <person name="Blackwell M."/>
            <person name="Grigoriev I.V."/>
            <person name="Jeffries T.W."/>
        </authorList>
    </citation>
    <scope>NUCLEOTIDE SEQUENCE [LARGE SCALE GENOMIC DNA]</scope>
    <source>
        <strain evidence="4 5">NRRL Y-11557</strain>
    </source>
</reference>
<evidence type="ECO:0000256" key="1">
    <source>
        <dbReference type="ARBA" id="ARBA00010307"/>
    </source>
</evidence>
<dbReference type="GO" id="GO:0005634">
    <property type="term" value="C:nucleus"/>
    <property type="evidence" value="ECO:0007669"/>
    <property type="project" value="TreeGrafter"/>
</dbReference>
<comment type="similarity">
    <text evidence="1">Belongs to the MOG1 family.</text>
</comment>
<keyword evidence="2" id="KW-0813">Transport</keyword>
<dbReference type="PANTHER" id="PTHR15837">
    <property type="entry name" value="RAN GUANINE NUCLEOTIDE RELEASE FACTOR"/>
    <property type="match status" value="1"/>
</dbReference>
<name>A0A1E3Q609_LIPST</name>
<dbReference type="Proteomes" id="UP000094385">
    <property type="component" value="Unassembled WGS sequence"/>
</dbReference>
<dbReference type="Pfam" id="PF04603">
    <property type="entry name" value="Mog1"/>
    <property type="match status" value="1"/>
</dbReference>
<dbReference type="Gene3D" id="3.40.1000.10">
    <property type="entry name" value="Mog1/PsbP, alpha/beta/alpha sandwich"/>
    <property type="match status" value="1"/>
</dbReference>
<proteinExistence type="inferred from homology"/>
<dbReference type="InterPro" id="IPR016123">
    <property type="entry name" value="Mog1/PsbP_a/b/a-sand"/>
</dbReference>
<dbReference type="STRING" id="675824.A0A1E3Q609"/>
<protein>
    <submittedName>
        <fullName evidence="4">Uncharacterized protein</fullName>
    </submittedName>
</protein>
<evidence type="ECO:0000256" key="2">
    <source>
        <dbReference type="ARBA" id="ARBA00022448"/>
    </source>
</evidence>
<dbReference type="AlphaFoldDB" id="A0A1E3Q609"/>
<keyword evidence="3" id="KW-0653">Protein transport</keyword>
<dbReference type="InterPro" id="IPR007681">
    <property type="entry name" value="Mog1"/>
</dbReference>